<evidence type="ECO:0000256" key="1">
    <source>
        <dbReference type="ARBA" id="ARBA00004141"/>
    </source>
</evidence>
<feature type="transmembrane region" description="Helical" evidence="6">
    <location>
        <begin position="454"/>
        <end position="475"/>
    </location>
</feature>
<evidence type="ECO:0000256" key="5">
    <source>
        <dbReference type="ARBA" id="ARBA00023136"/>
    </source>
</evidence>
<dbReference type="GO" id="GO:0016020">
    <property type="term" value="C:membrane"/>
    <property type="evidence" value="ECO:0007669"/>
    <property type="project" value="UniProtKB-SubCell"/>
</dbReference>
<feature type="transmembrane region" description="Helical" evidence="6">
    <location>
        <begin position="160"/>
        <end position="184"/>
    </location>
</feature>
<evidence type="ECO:0000256" key="2">
    <source>
        <dbReference type="ARBA" id="ARBA00022448"/>
    </source>
</evidence>
<dbReference type="PANTHER" id="PTHR43791:SF20">
    <property type="entry name" value="TRANSPORTER, PUTATIVE (AFU_ORTHOLOGUE AFUA_3G14670)-RELATED"/>
    <property type="match status" value="1"/>
</dbReference>
<dbReference type="GO" id="GO:0022857">
    <property type="term" value="F:transmembrane transporter activity"/>
    <property type="evidence" value="ECO:0007669"/>
    <property type="project" value="InterPro"/>
</dbReference>
<proteinExistence type="predicted"/>
<dbReference type="Proteomes" id="UP000028045">
    <property type="component" value="Unassembled WGS sequence"/>
</dbReference>
<dbReference type="FunFam" id="1.20.1250.20:FF:000013">
    <property type="entry name" value="MFS general substrate transporter"/>
    <property type="match status" value="1"/>
</dbReference>
<feature type="domain" description="Major facilitator superfamily (MFS) profile" evidence="7">
    <location>
        <begin position="70"/>
        <end position="484"/>
    </location>
</feature>
<protein>
    <recommendedName>
        <fullName evidence="7">Major facilitator superfamily (MFS) profile domain-containing protein</fullName>
    </recommendedName>
</protein>
<reference evidence="8 9" key="1">
    <citation type="journal article" date="2014" name="BMC Genomics">
        <title>Comparative genome sequencing reveals chemotype-specific gene clusters in the toxigenic black mold Stachybotrys.</title>
        <authorList>
            <person name="Semeiks J."/>
            <person name="Borek D."/>
            <person name="Otwinowski Z."/>
            <person name="Grishin N.V."/>
        </authorList>
    </citation>
    <scope>NUCLEOTIDE SEQUENCE [LARGE SCALE GENOMIC DNA]</scope>
    <source>
        <strain evidence="9">CBS 109288 / IBT 7711</strain>
    </source>
</reference>
<feature type="transmembrane region" description="Helical" evidence="6">
    <location>
        <begin position="66"/>
        <end position="83"/>
    </location>
</feature>
<dbReference type="InterPro" id="IPR011701">
    <property type="entry name" value="MFS"/>
</dbReference>
<feature type="transmembrane region" description="Helical" evidence="6">
    <location>
        <begin position="196"/>
        <end position="218"/>
    </location>
</feature>
<sequence>MATIDTKADQVCMEELEEGGRPKVVIPEKLRQAEGFSENQIQHYEKFALADQEWHHVMTKKLMRKVDLRLLPMLSIMYLLNFLDRNNLSQARLGSLEADLGMTGTDFNLATSILFVGYLLMQLPSNLLLTRFKPALYLSCAMCIWGAISAAQAAVTSFGGLIACRFMLGFAEAPFFPGAIFLMSSWYTRRQLAFRIALFYVGSSLANAFGGLLGAAVLGNLDGTHGIAGWRWLFIIEGVITVGMAIMTAFILPNYPLTTKWLTEEERSYAQWRLMDDTGEADLAGASTIKEGVRLAFTDKKLYLFTLLQHCSLLSQTFQYFFPTIVQSLGYGRIGTLLITAPVWAVVFFVSLLITWSSGRFNDRSYHIMILMCISAVGNAVVTSTTNTPARFFAMFLMPLGAVPSYQIILTWIANSFPRPLVKRSVAISFCNMMGNLANVYGPYMYPATDGPRYIAGGAATGSVALFVAILSFVTRQVLVRSNKKLEEREQFEATQGITSAQDGDGQDRRATGFRYTL</sequence>
<keyword evidence="3 6" id="KW-0812">Transmembrane</keyword>
<dbReference type="FunFam" id="1.20.1250.20:FF:000057">
    <property type="entry name" value="MFS general substrate transporter"/>
    <property type="match status" value="1"/>
</dbReference>
<dbReference type="SUPFAM" id="SSF103473">
    <property type="entry name" value="MFS general substrate transporter"/>
    <property type="match status" value="1"/>
</dbReference>
<feature type="transmembrane region" description="Helical" evidence="6">
    <location>
        <begin position="230"/>
        <end position="252"/>
    </location>
</feature>
<dbReference type="InterPro" id="IPR020846">
    <property type="entry name" value="MFS_dom"/>
</dbReference>
<evidence type="ECO:0000256" key="6">
    <source>
        <dbReference type="SAM" id="Phobius"/>
    </source>
</evidence>
<feature type="transmembrane region" description="Helical" evidence="6">
    <location>
        <begin position="392"/>
        <end position="413"/>
    </location>
</feature>
<feature type="transmembrane region" description="Helical" evidence="6">
    <location>
        <begin position="103"/>
        <end position="123"/>
    </location>
</feature>
<evidence type="ECO:0000259" key="7">
    <source>
        <dbReference type="PROSITE" id="PS50850"/>
    </source>
</evidence>
<dbReference type="AlphaFoldDB" id="A0A084B695"/>
<dbReference type="HOGENOM" id="CLU_001265_0_6_1"/>
<keyword evidence="2" id="KW-0813">Transport</keyword>
<dbReference type="InterPro" id="IPR036259">
    <property type="entry name" value="MFS_trans_sf"/>
</dbReference>
<feature type="transmembrane region" description="Helical" evidence="6">
    <location>
        <begin position="366"/>
        <end position="386"/>
    </location>
</feature>
<keyword evidence="5 6" id="KW-0472">Membrane</keyword>
<keyword evidence="4 6" id="KW-1133">Transmembrane helix</keyword>
<organism evidence="8 9">
    <name type="scientific">Stachybotrys chartarum (strain CBS 109288 / IBT 7711)</name>
    <name type="common">Toxic black mold</name>
    <name type="synonym">Stilbospora chartarum</name>
    <dbReference type="NCBI Taxonomy" id="1280523"/>
    <lineage>
        <taxon>Eukaryota</taxon>
        <taxon>Fungi</taxon>
        <taxon>Dikarya</taxon>
        <taxon>Ascomycota</taxon>
        <taxon>Pezizomycotina</taxon>
        <taxon>Sordariomycetes</taxon>
        <taxon>Hypocreomycetidae</taxon>
        <taxon>Hypocreales</taxon>
        <taxon>Stachybotryaceae</taxon>
        <taxon>Stachybotrys</taxon>
    </lineage>
</organism>
<dbReference type="Gene3D" id="1.20.1250.20">
    <property type="entry name" value="MFS general substrate transporter like domains"/>
    <property type="match status" value="2"/>
</dbReference>
<evidence type="ECO:0000313" key="9">
    <source>
        <dbReference type="Proteomes" id="UP000028045"/>
    </source>
</evidence>
<dbReference type="PROSITE" id="PS50850">
    <property type="entry name" value="MFS"/>
    <property type="match status" value="1"/>
</dbReference>
<accession>A0A084B695</accession>
<dbReference type="Pfam" id="PF07690">
    <property type="entry name" value="MFS_1"/>
    <property type="match status" value="1"/>
</dbReference>
<feature type="transmembrane region" description="Helical" evidence="6">
    <location>
        <begin position="334"/>
        <end position="354"/>
    </location>
</feature>
<dbReference type="PANTHER" id="PTHR43791">
    <property type="entry name" value="PERMEASE-RELATED"/>
    <property type="match status" value="1"/>
</dbReference>
<gene>
    <name evidence="8" type="ORF">S7711_06147</name>
</gene>
<feature type="transmembrane region" description="Helical" evidence="6">
    <location>
        <begin position="135"/>
        <end position="154"/>
    </location>
</feature>
<evidence type="ECO:0000256" key="3">
    <source>
        <dbReference type="ARBA" id="ARBA00022692"/>
    </source>
</evidence>
<dbReference type="EMBL" id="KL647935">
    <property type="protein sequence ID" value="KEY73074.1"/>
    <property type="molecule type" value="Genomic_DNA"/>
</dbReference>
<comment type="subcellular location">
    <subcellularLocation>
        <location evidence="1">Membrane</location>
        <topology evidence="1">Multi-pass membrane protein</topology>
    </subcellularLocation>
</comment>
<name>A0A084B695_STACB</name>
<evidence type="ECO:0000256" key="4">
    <source>
        <dbReference type="ARBA" id="ARBA00022989"/>
    </source>
</evidence>
<keyword evidence="9" id="KW-1185">Reference proteome</keyword>
<evidence type="ECO:0000313" key="8">
    <source>
        <dbReference type="EMBL" id="KEY73074.1"/>
    </source>
</evidence>